<feature type="coiled-coil region" evidence="2">
    <location>
        <begin position="71"/>
        <end position="98"/>
    </location>
</feature>
<feature type="compositionally biased region" description="Polar residues" evidence="3">
    <location>
        <begin position="107"/>
        <end position="136"/>
    </location>
</feature>
<proteinExistence type="inferred from homology"/>
<protein>
    <submittedName>
        <fullName evidence="4">Uncharacterized protein</fullName>
    </submittedName>
</protein>
<dbReference type="PANTHER" id="PTHR33768">
    <property type="entry name" value="MIP11318P"/>
    <property type="match status" value="1"/>
</dbReference>
<dbReference type="InterPro" id="IPR038792">
    <property type="entry name" value="CFAP97D1/2"/>
</dbReference>
<dbReference type="OMA" id="RIYWENQ"/>
<accession>A0A0L0HIF8</accession>
<feature type="region of interest" description="Disordered" evidence="3">
    <location>
        <begin position="107"/>
        <end position="144"/>
    </location>
</feature>
<dbReference type="PANTHER" id="PTHR33768:SF3">
    <property type="entry name" value="MIP11318P"/>
    <property type="match status" value="1"/>
</dbReference>
<dbReference type="InParanoid" id="A0A0L0HIF8"/>
<dbReference type="GeneID" id="27687269"/>
<keyword evidence="5" id="KW-1185">Reference proteome</keyword>
<dbReference type="Proteomes" id="UP000053201">
    <property type="component" value="Unassembled WGS sequence"/>
</dbReference>
<feature type="region of interest" description="Disordered" evidence="3">
    <location>
        <begin position="1"/>
        <end position="35"/>
    </location>
</feature>
<organism evidence="4 5">
    <name type="scientific">Spizellomyces punctatus (strain DAOM BR117)</name>
    <dbReference type="NCBI Taxonomy" id="645134"/>
    <lineage>
        <taxon>Eukaryota</taxon>
        <taxon>Fungi</taxon>
        <taxon>Fungi incertae sedis</taxon>
        <taxon>Chytridiomycota</taxon>
        <taxon>Chytridiomycota incertae sedis</taxon>
        <taxon>Chytridiomycetes</taxon>
        <taxon>Spizellomycetales</taxon>
        <taxon>Spizellomycetaceae</taxon>
        <taxon>Spizellomyces</taxon>
    </lineage>
</organism>
<dbReference type="VEuPathDB" id="FungiDB:SPPG_03779"/>
<dbReference type="OrthoDB" id="2163395at2759"/>
<comment type="similarity">
    <text evidence="1">Belongs to the CFAP97 family.</text>
</comment>
<name>A0A0L0HIF8_SPIPD</name>
<evidence type="ECO:0000256" key="2">
    <source>
        <dbReference type="SAM" id="Coils"/>
    </source>
</evidence>
<feature type="region of interest" description="Disordered" evidence="3">
    <location>
        <begin position="218"/>
        <end position="264"/>
    </location>
</feature>
<dbReference type="AlphaFoldDB" id="A0A0L0HIF8"/>
<dbReference type="eggNOG" id="ENOG502S44E">
    <property type="taxonomic scope" value="Eukaryota"/>
</dbReference>
<feature type="compositionally biased region" description="Acidic residues" evidence="3">
    <location>
        <begin position="242"/>
        <end position="251"/>
    </location>
</feature>
<dbReference type="STRING" id="645134.A0A0L0HIF8"/>
<feature type="compositionally biased region" description="Basic and acidic residues" evidence="3">
    <location>
        <begin position="252"/>
        <end position="264"/>
    </location>
</feature>
<evidence type="ECO:0000256" key="3">
    <source>
        <dbReference type="SAM" id="MobiDB-lite"/>
    </source>
</evidence>
<dbReference type="InterPro" id="IPR029488">
    <property type="entry name" value="Hmw/CFAP97"/>
</dbReference>
<sequence>MYSPVLHHTHRHAPPPPPQNWSHRHYNPPHPTASKLLSKKWEDKSRSLHMKKIKEAKSTIDSRPPRVWPHLEVRLKRVQVEQERLQEIERNNHILLDRIAFQLDNPSQVSDLKNSQRVSSHRGSANSVNSSGSTRSLHAPKRKRDLKAIEVQNMTILQRIEDQPPTYPRTKFFASRCQNLEYLRNIAQYPQTYERLLEGHVGRHRRESSLCVHEEIVLPPPGKTSGRPPTRPNRMSGPLEDLVIEDVEDGGAAERKREELPKIA</sequence>
<dbReference type="Pfam" id="PF13879">
    <property type="entry name" value="Hmw_CFAP97"/>
    <property type="match status" value="1"/>
</dbReference>
<keyword evidence="2" id="KW-0175">Coiled coil</keyword>
<evidence type="ECO:0000313" key="4">
    <source>
        <dbReference type="EMBL" id="KND00655.1"/>
    </source>
</evidence>
<gene>
    <name evidence="4" type="ORF">SPPG_03779</name>
</gene>
<evidence type="ECO:0000313" key="5">
    <source>
        <dbReference type="Proteomes" id="UP000053201"/>
    </source>
</evidence>
<dbReference type="EMBL" id="KQ257455">
    <property type="protein sequence ID" value="KND00655.1"/>
    <property type="molecule type" value="Genomic_DNA"/>
</dbReference>
<dbReference type="RefSeq" id="XP_016608694.1">
    <property type="nucleotide sequence ID" value="XM_016752028.1"/>
</dbReference>
<evidence type="ECO:0000256" key="1">
    <source>
        <dbReference type="ARBA" id="ARBA00008315"/>
    </source>
</evidence>
<reference evidence="4 5" key="1">
    <citation type="submission" date="2009-08" db="EMBL/GenBank/DDBJ databases">
        <title>The Genome Sequence of Spizellomyces punctatus strain DAOM BR117.</title>
        <authorList>
            <consortium name="The Broad Institute Genome Sequencing Platform"/>
            <person name="Russ C."/>
            <person name="Cuomo C."/>
            <person name="Shea T."/>
            <person name="Young S.K."/>
            <person name="Zeng Q."/>
            <person name="Koehrsen M."/>
            <person name="Haas B."/>
            <person name="Borodovsky M."/>
            <person name="Guigo R."/>
            <person name="Alvarado L."/>
            <person name="Berlin A."/>
            <person name="Bochicchio J."/>
            <person name="Borenstein D."/>
            <person name="Chapman S."/>
            <person name="Chen Z."/>
            <person name="Engels R."/>
            <person name="Freedman E."/>
            <person name="Gellesch M."/>
            <person name="Goldberg J."/>
            <person name="Griggs A."/>
            <person name="Gujja S."/>
            <person name="Heiman D."/>
            <person name="Hepburn T."/>
            <person name="Howarth C."/>
            <person name="Jen D."/>
            <person name="Larson L."/>
            <person name="Lewis B."/>
            <person name="Mehta T."/>
            <person name="Park D."/>
            <person name="Pearson M."/>
            <person name="Roberts A."/>
            <person name="Saif S."/>
            <person name="Shenoy N."/>
            <person name="Sisk P."/>
            <person name="Stolte C."/>
            <person name="Sykes S."/>
            <person name="Thomson T."/>
            <person name="Walk T."/>
            <person name="White J."/>
            <person name="Yandava C."/>
            <person name="Burger G."/>
            <person name="Gray M.W."/>
            <person name="Holland P.W.H."/>
            <person name="King N."/>
            <person name="Lang F.B.F."/>
            <person name="Roger A.J."/>
            <person name="Ruiz-Trillo I."/>
            <person name="Lander E."/>
            <person name="Nusbaum C."/>
        </authorList>
    </citation>
    <scope>NUCLEOTIDE SEQUENCE [LARGE SCALE GENOMIC DNA]</scope>
    <source>
        <strain evidence="4 5">DAOM BR117</strain>
    </source>
</reference>